<dbReference type="Gene3D" id="1.20.120.350">
    <property type="entry name" value="Voltage-gated potassium channels. Chain C"/>
    <property type="match status" value="1"/>
</dbReference>
<dbReference type="PANTHER" id="PTHR11537:SF126">
    <property type="entry name" value="POTASSIUM VOLTAGE-GATED CHANNEL SUBFAMILY C MEMBER 4"/>
    <property type="match status" value="1"/>
</dbReference>
<keyword evidence="8 13" id="KW-1133">Transmembrane helix</keyword>
<keyword evidence="5" id="KW-0631">Potassium channel</keyword>
<dbReference type="InterPro" id="IPR005821">
    <property type="entry name" value="Ion_trans_dom"/>
</dbReference>
<evidence type="ECO:0000256" key="9">
    <source>
        <dbReference type="ARBA" id="ARBA00023065"/>
    </source>
</evidence>
<keyword evidence="11" id="KW-0407">Ion channel</keyword>
<sequence length="326" mass="36551">MYICLLQLVAVTSLFFILLSITTFCLETHEAFIVDINVTEVVIVGNVTETLVMKEVETEPILTYIEGVCVFWFTLEFLVRIACCPDKLIFIKNMLNIIDFVAILPFYLEIGLSGLSSKAARDALGFLRVVRFVRILRIFKLTRHFVGLRVLGHTLRASTNEFLLLIIFLALGVLIFATMIYYAERIGAKPSDPSGSNHTHFKNIPIGFWWAVVTMTTLGYGDMYPQTWSGMLVGALCALAGVLVIAMPVPVIVNNFGMYYSLAMAKQKLPKKKKKHVPKPTQLDFPSTAKSEDSLHCTSTQSESCPLRVEDVTEKKTGKMQNKHVL</sequence>
<keyword evidence="2" id="KW-0813">Transport</keyword>
<evidence type="ECO:0000256" key="2">
    <source>
        <dbReference type="ARBA" id="ARBA00022448"/>
    </source>
</evidence>
<comment type="caution">
    <text evidence="15">The sequence shown here is derived from an EMBL/GenBank/DDBJ whole genome shotgun (WGS) entry which is preliminary data.</text>
</comment>
<name>A0ABN9FSC9_9NEOB</name>
<feature type="transmembrane region" description="Helical" evidence="13">
    <location>
        <begin position="61"/>
        <end position="82"/>
    </location>
</feature>
<dbReference type="EMBL" id="CATNWA010017361">
    <property type="protein sequence ID" value="CAI9599859.1"/>
    <property type="molecule type" value="Genomic_DNA"/>
</dbReference>
<feature type="domain" description="Ion transport" evidence="14">
    <location>
        <begin position="9"/>
        <end position="261"/>
    </location>
</feature>
<dbReference type="InterPro" id="IPR028325">
    <property type="entry name" value="VG_K_chnl"/>
</dbReference>
<evidence type="ECO:0000256" key="5">
    <source>
        <dbReference type="ARBA" id="ARBA00022826"/>
    </source>
</evidence>
<evidence type="ECO:0000313" key="16">
    <source>
        <dbReference type="Proteomes" id="UP001162483"/>
    </source>
</evidence>
<gene>
    <name evidence="15" type="ORF">SPARVUS_LOCUS12676693</name>
</gene>
<dbReference type="PRINTS" id="PR01491">
    <property type="entry name" value="KVCHANNEL"/>
</dbReference>
<feature type="transmembrane region" description="Helical" evidence="13">
    <location>
        <begin position="204"/>
        <end position="221"/>
    </location>
</feature>
<protein>
    <recommendedName>
        <fullName evidence="14">Ion transport domain-containing protein</fullName>
    </recommendedName>
</protein>
<keyword evidence="16" id="KW-1185">Reference proteome</keyword>
<dbReference type="InterPro" id="IPR027359">
    <property type="entry name" value="Volt_channel_dom_sf"/>
</dbReference>
<feature type="region of interest" description="Disordered" evidence="12">
    <location>
        <begin position="271"/>
        <end position="297"/>
    </location>
</feature>
<dbReference type="InterPro" id="IPR003968">
    <property type="entry name" value="K_chnl_volt-dep_Kv"/>
</dbReference>
<reference evidence="15" key="1">
    <citation type="submission" date="2023-05" db="EMBL/GenBank/DDBJ databases">
        <authorList>
            <person name="Stuckert A."/>
        </authorList>
    </citation>
    <scope>NUCLEOTIDE SEQUENCE</scope>
</reference>
<keyword evidence="7" id="KW-0630">Potassium</keyword>
<evidence type="ECO:0000256" key="13">
    <source>
        <dbReference type="SAM" id="Phobius"/>
    </source>
</evidence>
<evidence type="ECO:0000256" key="10">
    <source>
        <dbReference type="ARBA" id="ARBA00023136"/>
    </source>
</evidence>
<feature type="transmembrane region" description="Helical" evidence="13">
    <location>
        <begin position="162"/>
        <end position="183"/>
    </location>
</feature>
<evidence type="ECO:0000256" key="6">
    <source>
        <dbReference type="ARBA" id="ARBA00022882"/>
    </source>
</evidence>
<dbReference type="Gene3D" id="1.10.287.70">
    <property type="match status" value="1"/>
</dbReference>
<evidence type="ECO:0000313" key="15">
    <source>
        <dbReference type="EMBL" id="CAI9599859.1"/>
    </source>
</evidence>
<keyword evidence="4 13" id="KW-0812">Transmembrane</keyword>
<dbReference type="PRINTS" id="PR01494">
    <property type="entry name" value="KV9CHANNEL"/>
</dbReference>
<keyword evidence="3" id="KW-0633">Potassium transport</keyword>
<dbReference type="PANTHER" id="PTHR11537">
    <property type="entry name" value="VOLTAGE-GATED POTASSIUM CHANNEL"/>
    <property type="match status" value="1"/>
</dbReference>
<feature type="transmembrane region" description="Helical" evidence="13">
    <location>
        <begin position="89"/>
        <end position="108"/>
    </location>
</feature>
<keyword evidence="9" id="KW-0406">Ion transport</keyword>
<evidence type="ECO:0000256" key="3">
    <source>
        <dbReference type="ARBA" id="ARBA00022538"/>
    </source>
</evidence>
<evidence type="ECO:0000256" key="7">
    <source>
        <dbReference type="ARBA" id="ARBA00022958"/>
    </source>
</evidence>
<dbReference type="SUPFAM" id="SSF81324">
    <property type="entry name" value="Voltage-gated potassium channels"/>
    <property type="match status" value="1"/>
</dbReference>
<evidence type="ECO:0000256" key="11">
    <source>
        <dbReference type="ARBA" id="ARBA00023303"/>
    </source>
</evidence>
<evidence type="ECO:0000256" key="4">
    <source>
        <dbReference type="ARBA" id="ARBA00022692"/>
    </source>
</evidence>
<evidence type="ECO:0000256" key="8">
    <source>
        <dbReference type="ARBA" id="ARBA00022989"/>
    </source>
</evidence>
<proteinExistence type="predicted"/>
<dbReference type="PRINTS" id="PR00169">
    <property type="entry name" value="KCHANNEL"/>
</dbReference>
<evidence type="ECO:0000256" key="12">
    <source>
        <dbReference type="SAM" id="MobiDB-lite"/>
    </source>
</evidence>
<dbReference type="InterPro" id="IPR003971">
    <property type="entry name" value="K_chnl_volt-dep_Kv5/Kv9"/>
</dbReference>
<keyword evidence="6" id="KW-0851">Voltage-gated channel</keyword>
<evidence type="ECO:0000256" key="1">
    <source>
        <dbReference type="ARBA" id="ARBA00004141"/>
    </source>
</evidence>
<organism evidence="15 16">
    <name type="scientific">Staurois parvus</name>
    <dbReference type="NCBI Taxonomy" id="386267"/>
    <lineage>
        <taxon>Eukaryota</taxon>
        <taxon>Metazoa</taxon>
        <taxon>Chordata</taxon>
        <taxon>Craniata</taxon>
        <taxon>Vertebrata</taxon>
        <taxon>Euteleostomi</taxon>
        <taxon>Amphibia</taxon>
        <taxon>Batrachia</taxon>
        <taxon>Anura</taxon>
        <taxon>Neobatrachia</taxon>
        <taxon>Ranoidea</taxon>
        <taxon>Ranidae</taxon>
        <taxon>Staurois</taxon>
    </lineage>
</organism>
<keyword evidence="10 13" id="KW-0472">Membrane</keyword>
<accession>A0ABN9FSC9</accession>
<feature type="transmembrane region" description="Helical" evidence="13">
    <location>
        <begin position="233"/>
        <end position="262"/>
    </location>
</feature>
<dbReference type="Proteomes" id="UP001162483">
    <property type="component" value="Unassembled WGS sequence"/>
</dbReference>
<comment type="subcellular location">
    <subcellularLocation>
        <location evidence="1">Membrane</location>
        <topology evidence="1">Multi-pass membrane protein</topology>
    </subcellularLocation>
</comment>
<dbReference type="Pfam" id="PF00520">
    <property type="entry name" value="Ion_trans"/>
    <property type="match status" value="1"/>
</dbReference>
<evidence type="ECO:0000259" key="14">
    <source>
        <dbReference type="Pfam" id="PF00520"/>
    </source>
</evidence>